<dbReference type="PATRIC" id="fig|1379739.3.peg.3649"/>
<name>A0A0D0ZUP6_CLOBO</name>
<evidence type="ECO:0000313" key="2">
    <source>
        <dbReference type="Proteomes" id="UP000032250"/>
    </source>
</evidence>
<sequence>MFKNNESKNSNLKKAIFTLLYDQFNIPDMEEDCNDSSYIDYIIDALIEKNENICPFKNYDCIGRCKNNIIGCADGLIGFTVGCNREVEKAWKDFIGIEGD</sequence>
<proteinExistence type="predicted"/>
<gene>
    <name evidence="1" type="ORF">N495_16260</name>
</gene>
<organism evidence="1 2">
    <name type="scientific">Clostridium botulinum B2 450</name>
    <dbReference type="NCBI Taxonomy" id="1379739"/>
    <lineage>
        <taxon>Bacteria</taxon>
        <taxon>Bacillati</taxon>
        <taxon>Bacillota</taxon>
        <taxon>Clostridia</taxon>
        <taxon>Eubacteriales</taxon>
        <taxon>Clostridiaceae</taxon>
        <taxon>Clostridium</taxon>
    </lineage>
</organism>
<protein>
    <submittedName>
        <fullName evidence="1">Uncharacterized protein</fullName>
    </submittedName>
</protein>
<dbReference type="EMBL" id="JXSU01000008">
    <property type="protein sequence ID" value="KIS22428.1"/>
    <property type="molecule type" value="Genomic_DNA"/>
</dbReference>
<evidence type="ECO:0000313" key="1">
    <source>
        <dbReference type="EMBL" id="KIS22428.1"/>
    </source>
</evidence>
<dbReference type="Proteomes" id="UP000032250">
    <property type="component" value="Unassembled WGS sequence"/>
</dbReference>
<reference evidence="1 2" key="1">
    <citation type="submission" date="2014-06" db="EMBL/GenBank/DDBJ databases">
        <title>Genome characterization of distinct group I Clostridium botulinum lineages.</title>
        <authorList>
            <person name="Giordani F."/>
            <person name="Anselmo A."/>
            <person name="Fillo S."/>
            <person name="Palozzi A.M."/>
            <person name="Fortunato A."/>
            <person name="Gentile B."/>
            <person name="Ciammaruconi A."/>
            <person name="Anniballi F."/>
            <person name="De Medici D."/>
            <person name="Lista F."/>
        </authorList>
    </citation>
    <scope>NUCLEOTIDE SEQUENCE [LARGE SCALE GENOMIC DNA]</scope>
    <source>
        <strain evidence="1 2">B2 450</strain>
    </source>
</reference>
<dbReference type="OrthoDB" id="1936752at2"/>
<dbReference type="HOGENOM" id="CLU_2328733_0_0_9"/>
<accession>A0A0D0ZUP6</accession>
<comment type="caution">
    <text evidence="1">The sequence shown here is derived from an EMBL/GenBank/DDBJ whole genome shotgun (WGS) entry which is preliminary data.</text>
</comment>
<dbReference type="AlphaFoldDB" id="A0A0D0ZUP6"/>